<evidence type="ECO:0000256" key="1">
    <source>
        <dbReference type="SAM" id="Phobius"/>
    </source>
</evidence>
<dbReference type="InterPro" id="IPR045590">
    <property type="entry name" value="DUF6463"/>
</dbReference>
<comment type="caution">
    <text evidence="2">The sequence shown here is derived from an EMBL/GenBank/DDBJ whole genome shotgun (WGS) entry which is preliminary data.</text>
</comment>
<keyword evidence="1" id="KW-1133">Transmembrane helix</keyword>
<gene>
    <name evidence="2" type="ORF">GCM10022409_18820</name>
</gene>
<feature type="transmembrane region" description="Helical" evidence="1">
    <location>
        <begin position="101"/>
        <end position="119"/>
    </location>
</feature>
<dbReference type="EMBL" id="BAABDK010000016">
    <property type="protein sequence ID" value="GAA4034633.1"/>
    <property type="molecule type" value="Genomic_DNA"/>
</dbReference>
<reference evidence="3" key="1">
    <citation type="journal article" date="2019" name="Int. J. Syst. Evol. Microbiol.">
        <title>The Global Catalogue of Microorganisms (GCM) 10K type strain sequencing project: providing services to taxonomists for standard genome sequencing and annotation.</title>
        <authorList>
            <consortium name="The Broad Institute Genomics Platform"/>
            <consortium name="The Broad Institute Genome Sequencing Center for Infectious Disease"/>
            <person name="Wu L."/>
            <person name="Ma J."/>
        </authorList>
    </citation>
    <scope>NUCLEOTIDE SEQUENCE [LARGE SCALE GENOMIC DNA]</scope>
    <source>
        <strain evidence="3">JCM 17225</strain>
    </source>
</reference>
<evidence type="ECO:0000313" key="3">
    <source>
        <dbReference type="Proteomes" id="UP001501469"/>
    </source>
</evidence>
<feature type="transmembrane region" description="Helical" evidence="1">
    <location>
        <begin position="49"/>
        <end position="70"/>
    </location>
</feature>
<keyword evidence="1" id="KW-0472">Membrane</keyword>
<dbReference type="Proteomes" id="UP001501469">
    <property type="component" value="Unassembled WGS sequence"/>
</dbReference>
<name>A0ABP7U245_9BACT</name>
<feature type="transmembrane region" description="Helical" evidence="1">
    <location>
        <begin position="77"/>
        <end position="95"/>
    </location>
</feature>
<organism evidence="2 3">
    <name type="scientific">Hymenobacter glaciei</name>
    <dbReference type="NCBI Taxonomy" id="877209"/>
    <lineage>
        <taxon>Bacteria</taxon>
        <taxon>Pseudomonadati</taxon>
        <taxon>Bacteroidota</taxon>
        <taxon>Cytophagia</taxon>
        <taxon>Cytophagales</taxon>
        <taxon>Hymenobacteraceae</taxon>
        <taxon>Hymenobacter</taxon>
    </lineage>
</organism>
<evidence type="ECO:0000313" key="2">
    <source>
        <dbReference type="EMBL" id="GAA4034633.1"/>
    </source>
</evidence>
<keyword evidence="3" id="KW-1185">Reference proteome</keyword>
<protein>
    <submittedName>
        <fullName evidence="2">Uncharacterized protein</fullName>
    </submittedName>
</protein>
<dbReference type="RefSeq" id="WP_345053328.1">
    <property type="nucleotide sequence ID" value="NZ_BAABDK010000016.1"/>
</dbReference>
<sequence length="120" mass="13003">MVLIASWVLFGLGIAHVLFGIIQFKPQFQAAIAEGFVGKFSESDDRRVAFWFTILGPPIALIGFVAIHSVATQDFSLLKIIGFSLLGTAVVGVLAFPKSPLWLLLLLSPFFILGGYGLIH</sequence>
<accession>A0ABP7U245</accession>
<dbReference type="Pfam" id="PF20064">
    <property type="entry name" value="DUF6463"/>
    <property type="match status" value="1"/>
</dbReference>
<proteinExistence type="predicted"/>
<keyword evidence="1" id="KW-0812">Transmembrane</keyword>